<dbReference type="Pfam" id="PF19060">
    <property type="entry name" value="DVNP"/>
    <property type="match status" value="1"/>
</dbReference>
<evidence type="ECO:0000313" key="1">
    <source>
        <dbReference type="EMBL" id="CAE8723021.1"/>
    </source>
</evidence>
<accession>A0A813LFM9</accession>
<proteinExistence type="predicted"/>
<dbReference type="GO" id="GO:0003677">
    <property type="term" value="F:DNA binding"/>
    <property type="evidence" value="ECO:0007669"/>
    <property type="project" value="InterPro"/>
</dbReference>
<dbReference type="GO" id="GO:0051276">
    <property type="term" value="P:chromosome organization"/>
    <property type="evidence" value="ECO:0007669"/>
    <property type="project" value="InterPro"/>
</dbReference>
<evidence type="ECO:0000313" key="2">
    <source>
        <dbReference type="Proteomes" id="UP000626109"/>
    </source>
</evidence>
<reference evidence="1" key="1">
    <citation type="submission" date="2021-02" db="EMBL/GenBank/DDBJ databases">
        <authorList>
            <person name="Dougan E. K."/>
            <person name="Rhodes N."/>
            <person name="Thang M."/>
            <person name="Chan C."/>
        </authorList>
    </citation>
    <scope>NUCLEOTIDE SEQUENCE</scope>
</reference>
<gene>
    <name evidence="1" type="ORF">PGLA2088_LOCUS42881</name>
</gene>
<sequence>MALPMKAMKAMKVAMKAKAMKVAMKAKATKKVMKKAMKKAMKKVMKKVMKKKAMKVSNVAKGKLAKNVVFKGNKEKTKGGFKKSDLMKNTKTGRIVTRKSHAAGKKSYKNVSGWIAAVQKARKDLGVKGFVAIKKGTALYKAAKAIYSA</sequence>
<comment type="caution">
    <text evidence="1">The sequence shown here is derived from an EMBL/GenBank/DDBJ whole genome shotgun (WGS) entry which is preliminary data.</text>
</comment>
<dbReference type="AlphaFoldDB" id="A0A813LFM9"/>
<dbReference type="Proteomes" id="UP000626109">
    <property type="component" value="Unassembled WGS sequence"/>
</dbReference>
<dbReference type="InterPro" id="IPR043928">
    <property type="entry name" value="DNVP"/>
</dbReference>
<dbReference type="EMBL" id="CAJNNW010034519">
    <property type="protein sequence ID" value="CAE8723021.1"/>
    <property type="molecule type" value="Genomic_DNA"/>
</dbReference>
<name>A0A813LFM9_POLGL</name>
<protein>
    <submittedName>
        <fullName evidence="1">Uncharacterized protein</fullName>
    </submittedName>
</protein>
<organism evidence="1 2">
    <name type="scientific">Polarella glacialis</name>
    <name type="common">Dinoflagellate</name>
    <dbReference type="NCBI Taxonomy" id="89957"/>
    <lineage>
        <taxon>Eukaryota</taxon>
        <taxon>Sar</taxon>
        <taxon>Alveolata</taxon>
        <taxon>Dinophyceae</taxon>
        <taxon>Suessiales</taxon>
        <taxon>Suessiaceae</taxon>
        <taxon>Polarella</taxon>
    </lineage>
</organism>